<dbReference type="CDD" id="cd08010">
    <property type="entry name" value="MltG_like"/>
    <property type="match status" value="1"/>
</dbReference>
<comment type="catalytic activity">
    <reaction evidence="7">
        <text>a peptidoglycan chain = a peptidoglycan chain with N-acetyl-1,6-anhydromuramyl-[peptide] at the reducing end + a peptidoglycan chain with N-acetylglucosamine at the non-reducing end.</text>
        <dbReference type="EC" id="4.2.2.29"/>
    </reaction>
</comment>
<keyword evidence="4 7" id="KW-0472">Membrane</keyword>
<dbReference type="Gene3D" id="3.30.1490.480">
    <property type="entry name" value="Endolytic murein transglycosylase"/>
    <property type="match status" value="1"/>
</dbReference>
<evidence type="ECO:0000256" key="8">
    <source>
        <dbReference type="SAM" id="MobiDB-lite"/>
    </source>
</evidence>
<dbReference type="GO" id="GO:0016829">
    <property type="term" value="F:lyase activity"/>
    <property type="evidence" value="ECO:0007669"/>
    <property type="project" value="UniProtKB-KW"/>
</dbReference>
<evidence type="ECO:0000256" key="3">
    <source>
        <dbReference type="ARBA" id="ARBA00022989"/>
    </source>
</evidence>
<name>A0ABX2CYT1_9CYAN</name>
<keyword evidence="2 7" id="KW-0812">Transmembrane</keyword>
<keyword evidence="1 7" id="KW-1003">Cell membrane</keyword>
<comment type="similarity">
    <text evidence="7">Belongs to the transglycosylase MltG family.</text>
</comment>
<dbReference type="Pfam" id="PF02618">
    <property type="entry name" value="YceG"/>
    <property type="match status" value="1"/>
</dbReference>
<organism evidence="9 10">
    <name type="scientific">Microcoleus asticus IPMA8</name>
    <dbReference type="NCBI Taxonomy" id="2563858"/>
    <lineage>
        <taxon>Bacteria</taxon>
        <taxon>Bacillati</taxon>
        <taxon>Cyanobacteriota</taxon>
        <taxon>Cyanophyceae</taxon>
        <taxon>Oscillatoriophycideae</taxon>
        <taxon>Oscillatoriales</taxon>
        <taxon>Microcoleaceae</taxon>
        <taxon>Microcoleus</taxon>
        <taxon>Microcoleus asticus</taxon>
    </lineage>
</organism>
<comment type="subcellular location">
    <subcellularLocation>
        <location evidence="7">Cell membrane</location>
        <topology evidence="7">Single-pass membrane protein</topology>
    </subcellularLocation>
</comment>
<dbReference type="EC" id="4.2.2.29" evidence="7"/>
<accession>A0ABX2CYT1</accession>
<keyword evidence="10" id="KW-1185">Reference proteome</keyword>
<proteinExistence type="inferred from homology"/>
<dbReference type="NCBIfam" id="TIGR00247">
    <property type="entry name" value="endolytic transglycosylase MltG"/>
    <property type="match status" value="1"/>
</dbReference>
<dbReference type="Gene3D" id="3.30.160.60">
    <property type="entry name" value="Classic Zinc Finger"/>
    <property type="match status" value="1"/>
</dbReference>
<evidence type="ECO:0000256" key="2">
    <source>
        <dbReference type="ARBA" id="ARBA00022692"/>
    </source>
</evidence>
<evidence type="ECO:0000256" key="1">
    <source>
        <dbReference type="ARBA" id="ARBA00022475"/>
    </source>
</evidence>
<dbReference type="PANTHER" id="PTHR30518">
    <property type="entry name" value="ENDOLYTIC MUREIN TRANSGLYCOSYLASE"/>
    <property type="match status" value="1"/>
</dbReference>
<comment type="function">
    <text evidence="7">Functions as a peptidoglycan terminase that cleaves nascent peptidoglycan strands endolytically to terminate their elongation.</text>
</comment>
<evidence type="ECO:0000256" key="5">
    <source>
        <dbReference type="ARBA" id="ARBA00023239"/>
    </source>
</evidence>
<keyword evidence="3 7" id="KW-1133">Transmembrane helix</keyword>
<sequence length="374" mass="41613">MNKEQMTTGSAREGRKGTPQVSKWLFYLALLPAIWGICAWQGWAWWSWASAPPKIAETSTSPAEDAAVSIQIPEGTPSQKIGRDLEAAGLIRSSSAWNMWARWLTLQNREGGFQAGTYQLSPTQPLSAVADKIWKGEVVQQSFTIPEGWSLQQMSAYFEAQGFFPAKDFIAVASQVPYAQYPWLPSGLPHLEGFLYPDTYQLDGDAISPEAVIKQMLGRFEQLALPIYQKNQKNTKLDLKEWVTLASIVEKEAVVASERNRIAGVFTSRLNKGMKLGSDPTVEYALGIRQTKEKPLTFKQVETPSPYNTYVNVGLPPTPIASPGIASLEATLNPENTEYLYFMARYDGTHIFSRTQAEHDAAIAKVDQQLRSTQ</sequence>
<dbReference type="Proteomes" id="UP000702425">
    <property type="component" value="Unassembled WGS sequence"/>
</dbReference>
<dbReference type="InterPro" id="IPR003770">
    <property type="entry name" value="MLTG-like"/>
</dbReference>
<keyword evidence="6 7" id="KW-0961">Cell wall biogenesis/degradation</keyword>
<reference evidence="9 10" key="1">
    <citation type="journal article" date="2020" name="Sci. Rep.">
        <title>A novel cyanobacterial geosmin producer, revising GeoA distribution and dispersion patterns in Bacteria.</title>
        <authorList>
            <person name="Churro C."/>
            <person name="Semedo-Aguiar A.P."/>
            <person name="Silva A.D."/>
            <person name="Pereira-Leal J.B."/>
            <person name="Leite R.B."/>
        </authorList>
    </citation>
    <scope>NUCLEOTIDE SEQUENCE [LARGE SCALE GENOMIC DNA]</scope>
    <source>
        <strain evidence="9 10">IPMA8</strain>
    </source>
</reference>
<dbReference type="PANTHER" id="PTHR30518:SF2">
    <property type="entry name" value="ENDOLYTIC MUREIN TRANSGLYCOSYLASE"/>
    <property type="match status" value="1"/>
</dbReference>
<dbReference type="EMBL" id="SRRZ01000056">
    <property type="protein sequence ID" value="NQE35476.1"/>
    <property type="molecule type" value="Genomic_DNA"/>
</dbReference>
<evidence type="ECO:0000313" key="10">
    <source>
        <dbReference type="Proteomes" id="UP000702425"/>
    </source>
</evidence>
<evidence type="ECO:0000256" key="6">
    <source>
        <dbReference type="ARBA" id="ARBA00023316"/>
    </source>
</evidence>
<gene>
    <name evidence="7 9" type="primary">mltG</name>
    <name evidence="9" type="ORF">E5S67_03208</name>
</gene>
<protein>
    <recommendedName>
        <fullName evidence="7">Endolytic murein transglycosylase</fullName>
        <ecNumber evidence="7">4.2.2.29</ecNumber>
    </recommendedName>
    <alternativeName>
        <fullName evidence="7">Peptidoglycan lytic transglycosylase</fullName>
    </alternativeName>
    <alternativeName>
        <fullName evidence="7">Peptidoglycan polymerization terminase</fullName>
    </alternativeName>
</protein>
<dbReference type="HAMAP" id="MF_02065">
    <property type="entry name" value="MltG"/>
    <property type="match status" value="1"/>
</dbReference>
<comment type="caution">
    <text evidence="9">The sequence shown here is derived from an EMBL/GenBank/DDBJ whole genome shotgun (WGS) entry which is preliminary data.</text>
</comment>
<feature type="transmembrane region" description="Helical" evidence="7">
    <location>
        <begin position="24"/>
        <end position="46"/>
    </location>
</feature>
<evidence type="ECO:0000256" key="4">
    <source>
        <dbReference type="ARBA" id="ARBA00023136"/>
    </source>
</evidence>
<feature type="region of interest" description="Disordered" evidence="8">
    <location>
        <begin position="56"/>
        <end position="75"/>
    </location>
</feature>
<feature type="site" description="Important for catalytic activity" evidence="7">
    <location>
        <position position="252"/>
    </location>
</feature>
<dbReference type="RefSeq" id="WP_172188897.1">
    <property type="nucleotide sequence ID" value="NZ_CAWPPK010000270.1"/>
</dbReference>
<keyword evidence="5 7" id="KW-0456">Lyase</keyword>
<evidence type="ECO:0000313" key="9">
    <source>
        <dbReference type="EMBL" id="NQE35476.1"/>
    </source>
</evidence>
<evidence type="ECO:0000256" key="7">
    <source>
        <dbReference type="HAMAP-Rule" id="MF_02065"/>
    </source>
</evidence>